<feature type="region of interest" description="Disordered" evidence="6">
    <location>
        <begin position="154"/>
        <end position="211"/>
    </location>
</feature>
<dbReference type="AlphaFoldDB" id="A0A8E0RQZ4"/>
<dbReference type="OrthoDB" id="4033880at2759"/>
<evidence type="ECO:0000256" key="6">
    <source>
        <dbReference type="SAM" id="MobiDB-lite"/>
    </source>
</evidence>
<dbReference type="PROSITE" id="PS50942">
    <property type="entry name" value="ENTH"/>
    <property type="match status" value="1"/>
</dbReference>
<proteinExistence type="inferred from homology"/>
<keyword evidence="5" id="KW-0446">Lipid-binding</keyword>
<name>A0A8E0RQZ4_9TREM</name>
<dbReference type="Proteomes" id="UP000728185">
    <property type="component" value="Unassembled WGS sequence"/>
</dbReference>
<evidence type="ECO:0000256" key="3">
    <source>
        <dbReference type="ARBA" id="ARBA00022490"/>
    </source>
</evidence>
<feature type="compositionally biased region" description="Basic and acidic residues" evidence="6">
    <location>
        <begin position="426"/>
        <end position="437"/>
    </location>
</feature>
<evidence type="ECO:0000259" key="7">
    <source>
        <dbReference type="PROSITE" id="PS50942"/>
    </source>
</evidence>
<feature type="region of interest" description="Disordered" evidence="6">
    <location>
        <begin position="228"/>
        <end position="283"/>
    </location>
</feature>
<keyword evidence="4" id="KW-0597">Phosphoprotein</keyword>
<dbReference type="SUPFAM" id="SSF48464">
    <property type="entry name" value="ENTH/VHS domain"/>
    <property type="match status" value="1"/>
</dbReference>
<dbReference type="InterPro" id="IPR003903">
    <property type="entry name" value="UIM_dom"/>
</dbReference>
<dbReference type="Pfam" id="PF01417">
    <property type="entry name" value="ENTH"/>
    <property type="match status" value="1"/>
</dbReference>
<feature type="compositionally biased region" description="Polar residues" evidence="6">
    <location>
        <begin position="413"/>
        <end position="425"/>
    </location>
</feature>
<dbReference type="PANTHER" id="PTHR12276:SF115">
    <property type="entry name" value="FI19443P1"/>
    <property type="match status" value="1"/>
</dbReference>
<dbReference type="GO" id="GO:0005886">
    <property type="term" value="C:plasma membrane"/>
    <property type="evidence" value="ECO:0007669"/>
    <property type="project" value="TreeGrafter"/>
</dbReference>
<feature type="domain" description="ENTH" evidence="7">
    <location>
        <begin position="9"/>
        <end position="139"/>
    </location>
</feature>
<dbReference type="PROSITE" id="PS50330">
    <property type="entry name" value="UIM"/>
    <property type="match status" value="1"/>
</dbReference>
<dbReference type="EMBL" id="LUCM01010561">
    <property type="protein sequence ID" value="KAA0185312.1"/>
    <property type="molecule type" value="Genomic_DNA"/>
</dbReference>
<evidence type="ECO:0000256" key="5">
    <source>
        <dbReference type="ARBA" id="ARBA00023121"/>
    </source>
</evidence>
<dbReference type="InterPro" id="IPR008942">
    <property type="entry name" value="ENTH_VHS"/>
</dbReference>
<keyword evidence="9" id="KW-1185">Reference proteome</keyword>
<organism evidence="8 9">
    <name type="scientific">Fasciolopsis buskii</name>
    <dbReference type="NCBI Taxonomy" id="27845"/>
    <lineage>
        <taxon>Eukaryota</taxon>
        <taxon>Metazoa</taxon>
        <taxon>Spiralia</taxon>
        <taxon>Lophotrochozoa</taxon>
        <taxon>Platyhelminthes</taxon>
        <taxon>Trematoda</taxon>
        <taxon>Digenea</taxon>
        <taxon>Plagiorchiida</taxon>
        <taxon>Echinostomata</taxon>
        <taxon>Echinostomatoidea</taxon>
        <taxon>Fasciolidae</taxon>
        <taxon>Fasciolopsis</taxon>
    </lineage>
</organism>
<dbReference type="GO" id="GO:0006897">
    <property type="term" value="P:endocytosis"/>
    <property type="evidence" value="ECO:0007669"/>
    <property type="project" value="TreeGrafter"/>
</dbReference>
<comment type="subcellular location">
    <subcellularLocation>
        <location evidence="1">Cytoplasm</location>
    </subcellularLocation>
</comment>
<dbReference type="GO" id="GO:0030276">
    <property type="term" value="F:clathrin binding"/>
    <property type="evidence" value="ECO:0007669"/>
    <property type="project" value="TreeGrafter"/>
</dbReference>
<gene>
    <name evidence="8" type="ORF">FBUS_06984</name>
</gene>
<dbReference type="SMART" id="SM00273">
    <property type="entry name" value="ENTH"/>
    <property type="match status" value="1"/>
</dbReference>
<comment type="caution">
    <text evidence="8">The sequence shown here is derived from an EMBL/GenBank/DDBJ whole genome shotgun (WGS) entry which is preliminary data.</text>
</comment>
<evidence type="ECO:0000313" key="9">
    <source>
        <dbReference type="Proteomes" id="UP000728185"/>
    </source>
</evidence>
<feature type="compositionally biased region" description="Basic and acidic residues" evidence="6">
    <location>
        <begin position="228"/>
        <end position="247"/>
    </location>
</feature>
<dbReference type="GO" id="GO:0005768">
    <property type="term" value="C:endosome"/>
    <property type="evidence" value="ECO:0007669"/>
    <property type="project" value="TreeGrafter"/>
</dbReference>
<dbReference type="PANTHER" id="PTHR12276">
    <property type="entry name" value="EPSIN/ENT-RELATED"/>
    <property type="match status" value="1"/>
</dbReference>
<evidence type="ECO:0000256" key="4">
    <source>
        <dbReference type="ARBA" id="ARBA00022553"/>
    </source>
</evidence>
<reference evidence="8" key="1">
    <citation type="submission" date="2019-05" db="EMBL/GenBank/DDBJ databases">
        <title>Annotation for the trematode Fasciolopsis buski.</title>
        <authorList>
            <person name="Choi Y.-J."/>
        </authorList>
    </citation>
    <scope>NUCLEOTIDE SEQUENCE</scope>
    <source>
        <strain evidence="8">HT</strain>
        <tissue evidence="8">Whole worm</tissue>
    </source>
</reference>
<feature type="compositionally biased region" description="Low complexity" evidence="6">
    <location>
        <begin position="156"/>
        <end position="174"/>
    </location>
</feature>
<dbReference type="InterPro" id="IPR013809">
    <property type="entry name" value="ENTH"/>
</dbReference>
<dbReference type="FunFam" id="1.25.40.90:FF:000006">
    <property type="entry name" value="Clathrin interactor 1"/>
    <property type="match status" value="1"/>
</dbReference>
<dbReference type="GO" id="GO:0005543">
    <property type="term" value="F:phospholipid binding"/>
    <property type="evidence" value="ECO:0007669"/>
    <property type="project" value="TreeGrafter"/>
</dbReference>
<evidence type="ECO:0000256" key="2">
    <source>
        <dbReference type="ARBA" id="ARBA00010130"/>
    </source>
</evidence>
<comment type="similarity">
    <text evidence="2">Belongs to the epsin family.</text>
</comment>
<evidence type="ECO:0000313" key="8">
    <source>
        <dbReference type="EMBL" id="KAA0185312.1"/>
    </source>
</evidence>
<accession>A0A8E0RQZ4</accession>
<evidence type="ECO:0000256" key="1">
    <source>
        <dbReference type="ARBA" id="ARBA00004496"/>
    </source>
</evidence>
<feature type="region of interest" description="Disordered" evidence="6">
    <location>
        <begin position="400"/>
        <end position="437"/>
    </location>
</feature>
<dbReference type="CDD" id="cd16990">
    <property type="entry name" value="ENTH_Epsin"/>
    <property type="match status" value="1"/>
</dbReference>
<dbReference type="Gene3D" id="1.25.40.90">
    <property type="match status" value="1"/>
</dbReference>
<feature type="region of interest" description="Disordered" evidence="6">
    <location>
        <begin position="334"/>
        <end position="363"/>
    </location>
</feature>
<feature type="compositionally biased region" description="Polar residues" evidence="6">
    <location>
        <begin position="192"/>
        <end position="203"/>
    </location>
</feature>
<keyword evidence="3" id="KW-0963">Cytoplasm</keyword>
<protein>
    <submittedName>
        <fullName evidence="8">Liquid facet</fullName>
    </submittedName>
</protein>
<sequence>MPIHRHIKNVVHNYTDAERKVREATSNDPWGPSSTLMAEIADKTHNVMAFTEIMQMIWRRLNDSKNWRHVYKALVLLEYITKTGSDKVATQCRENIHSIETLRDFEFFEDGKDHGHNVRAKARLLSALLRDEERLHEERTKAILARDRLMHGGLGTTLSSGGSPSRYPSQSRPSLGHNYPESFYLEKRSPTHSKSPISRSANELDSVRPQSVGEEQLQLQLAIAISKEEHDREERRRRAEAAKEEAKVQMVLEQSRREGQETFDTPSLINPATTSNASGSASSAGGGLFNLVDTSLSAAPAHIPDPWSTPAPSTSIAPLVASSTSATVLPIDDPWSTGGPSDFPPAQNVVPAPKQSSSAWPTEPVDISASAAVSAASSTNSPFDLLADLSTGGGGINVVANSNGFPTHESDKPTSSTNGLPSDNQNTKDSENRRRTPADFLGEHQRLVDLDKLIETNPASTNPFAIGARSTTPVNPFLVNQPAKPSLNQLAPPLALIGSQPTVQQQQQLANSAFIGGVRPTFVPLANTAYFPAQSAPWPMAVPTSNVALPQNPNGLNPFY</sequence>
<feature type="compositionally biased region" description="Polar residues" evidence="6">
    <location>
        <begin position="262"/>
        <end position="276"/>
    </location>
</feature>
<dbReference type="GO" id="GO:0030125">
    <property type="term" value="C:clathrin vesicle coat"/>
    <property type="evidence" value="ECO:0007669"/>
    <property type="project" value="TreeGrafter"/>
</dbReference>